<protein>
    <submittedName>
        <fullName evidence="2">Fructose-2,6-bisphosphatase</fullName>
        <ecNumber evidence="2">3.1.3.70</ecNumber>
    </submittedName>
</protein>
<evidence type="ECO:0000313" key="2">
    <source>
        <dbReference type="EMBL" id="KFI86372.1"/>
    </source>
</evidence>
<keyword evidence="2" id="KW-0378">Hydrolase</keyword>
<dbReference type="GO" id="GO:0050531">
    <property type="term" value="F:mannosyl-3-phosphoglycerate phosphatase activity"/>
    <property type="evidence" value="ECO:0007669"/>
    <property type="project" value="UniProtKB-EC"/>
</dbReference>
<accession>A0A087CSX2</accession>
<dbReference type="InterPro" id="IPR050275">
    <property type="entry name" value="PGM_Phosphatase"/>
</dbReference>
<proteinExistence type="predicted"/>
<feature type="binding site" evidence="1">
    <location>
        <begin position="9"/>
        <end position="16"/>
    </location>
    <ligand>
        <name>substrate</name>
    </ligand>
</feature>
<dbReference type="OrthoDB" id="4697614at2"/>
<dbReference type="AlphaFoldDB" id="A0A087CSX2"/>
<sequence length="286" mass="31742">MIDEVVMLRHGRTQYNLEHRLQGQIDVPLDIVGQWQADQTGFALASRFYWAKVNHLAEHPELIAQPGFGAAERTDVRQWQQAPAASRRMAVVSSDLFRARQTAHAFADVLGLEVRVDARLRERSFGQWEGLTREEIKEQDAEAYASWKHHTGGETRYGVESRAQVGERGAAAVCDLIADPAINGEGAGRHDPVTLMLVGHGSWITATIANLLGLDPNGMNALGGLRNASWCRLKVRHTVNGQPVDTPYFELDEYNKTPAVADSADWENGPSDLRGAGMLDWRPVIW</sequence>
<dbReference type="InterPro" id="IPR013078">
    <property type="entry name" value="His_Pase_superF_clade-1"/>
</dbReference>
<reference evidence="2 3" key="1">
    <citation type="submission" date="2014-03" db="EMBL/GenBank/DDBJ databases">
        <title>Genomics of Bifidobacteria.</title>
        <authorList>
            <person name="Ventura M."/>
            <person name="Milani C."/>
            <person name="Lugli G.A."/>
        </authorList>
    </citation>
    <scope>NUCLEOTIDE SEQUENCE [LARGE SCALE GENOMIC DNA]</scope>
    <source>
        <strain evidence="2 3">DSM 23975</strain>
    </source>
</reference>
<name>A0A087CSX2_9BIFI</name>
<dbReference type="PANTHER" id="PTHR48100">
    <property type="entry name" value="BROAD-SPECIFICITY PHOSPHATASE YOR283W-RELATED"/>
    <property type="match status" value="1"/>
</dbReference>
<organism evidence="2 3">
    <name type="scientific">Bifidobacterium reuteri DSM 23975</name>
    <dbReference type="NCBI Taxonomy" id="1437610"/>
    <lineage>
        <taxon>Bacteria</taxon>
        <taxon>Bacillati</taxon>
        <taxon>Actinomycetota</taxon>
        <taxon>Actinomycetes</taxon>
        <taxon>Bifidobacteriales</taxon>
        <taxon>Bifidobacteriaceae</taxon>
        <taxon>Bifidobacterium</taxon>
    </lineage>
</organism>
<dbReference type="Gene3D" id="3.40.50.1240">
    <property type="entry name" value="Phosphoglycerate mutase-like"/>
    <property type="match status" value="1"/>
</dbReference>
<dbReference type="Pfam" id="PF00300">
    <property type="entry name" value="His_Phos_1"/>
    <property type="match status" value="2"/>
</dbReference>
<dbReference type="PANTHER" id="PTHR48100:SF62">
    <property type="entry name" value="GLUCOSYL-3-PHOSPHOGLYCERATE PHOSPHATASE"/>
    <property type="match status" value="1"/>
</dbReference>
<dbReference type="CDD" id="cd07067">
    <property type="entry name" value="HP_PGM_like"/>
    <property type="match status" value="1"/>
</dbReference>
<dbReference type="GO" id="GO:0005737">
    <property type="term" value="C:cytoplasm"/>
    <property type="evidence" value="ECO:0007669"/>
    <property type="project" value="TreeGrafter"/>
</dbReference>
<evidence type="ECO:0000256" key="1">
    <source>
        <dbReference type="PIRSR" id="PIRSR613078-2"/>
    </source>
</evidence>
<dbReference type="EMBL" id="JGZK01000005">
    <property type="protein sequence ID" value="KFI86372.1"/>
    <property type="molecule type" value="Genomic_DNA"/>
</dbReference>
<keyword evidence="3" id="KW-1185">Reference proteome</keyword>
<dbReference type="Proteomes" id="UP000028984">
    <property type="component" value="Unassembled WGS sequence"/>
</dbReference>
<dbReference type="STRING" id="1437610.BREU_1551"/>
<dbReference type="SMART" id="SM00855">
    <property type="entry name" value="PGAM"/>
    <property type="match status" value="1"/>
</dbReference>
<dbReference type="eggNOG" id="COG0406">
    <property type="taxonomic scope" value="Bacteria"/>
</dbReference>
<gene>
    <name evidence="2" type="ORF">BREU_1551</name>
</gene>
<dbReference type="SUPFAM" id="SSF53254">
    <property type="entry name" value="Phosphoglycerate mutase-like"/>
    <property type="match status" value="1"/>
</dbReference>
<comment type="caution">
    <text evidence="2">The sequence shown here is derived from an EMBL/GenBank/DDBJ whole genome shotgun (WGS) entry which is preliminary data.</text>
</comment>
<dbReference type="InterPro" id="IPR029033">
    <property type="entry name" value="His_PPase_superfam"/>
</dbReference>
<evidence type="ECO:0000313" key="3">
    <source>
        <dbReference type="Proteomes" id="UP000028984"/>
    </source>
</evidence>
<dbReference type="RefSeq" id="WP_044088925.1">
    <property type="nucleotide sequence ID" value="NZ_JDUW01000003.1"/>
</dbReference>
<dbReference type="EC" id="3.1.3.70" evidence="2"/>